<keyword evidence="3" id="KW-1185">Reference proteome</keyword>
<accession>A0A2K8SGR4</accession>
<protein>
    <submittedName>
        <fullName evidence="2">Uncharacterized protein</fullName>
    </submittedName>
</protein>
<sequence length="37" mass="4237">MSKKYQHFISTQRQSIPPLTQENFNSASVSNKNLTPN</sequence>
<evidence type="ECO:0000313" key="2">
    <source>
        <dbReference type="EMBL" id="AUB34628.1"/>
    </source>
</evidence>
<evidence type="ECO:0000313" key="3">
    <source>
        <dbReference type="Proteomes" id="UP000232003"/>
    </source>
</evidence>
<dbReference type="Proteomes" id="UP000232003">
    <property type="component" value="Chromosome"/>
</dbReference>
<evidence type="ECO:0000256" key="1">
    <source>
        <dbReference type="SAM" id="MobiDB-lite"/>
    </source>
</evidence>
<gene>
    <name evidence="2" type="ORF">COO91_00457</name>
</gene>
<name>A0A2K8SGR4_9NOSO</name>
<reference evidence="2 3" key="1">
    <citation type="submission" date="2017-11" db="EMBL/GenBank/DDBJ databases">
        <title>Complete genome of a free-living desiccation-tolerant cyanobacterium and its photosynthetic adaptation to extreme terrestrial habitat.</title>
        <authorList>
            <person name="Shang J."/>
        </authorList>
    </citation>
    <scope>NUCLEOTIDE SEQUENCE [LARGE SCALE GENOMIC DNA]</scope>
    <source>
        <strain evidence="2 3">CCNUN1</strain>
    </source>
</reference>
<dbReference type="EMBL" id="CP024785">
    <property type="protein sequence ID" value="AUB34628.1"/>
    <property type="molecule type" value="Genomic_DNA"/>
</dbReference>
<proteinExistence type="predicted"/>
<feature type="compositionally biased region" description="Polar residues" evidence="1">
    <location>
        <begin position="8"/>
        <end position="37"/>
    </location>
</feature>
<dbReference type="AlphaFoldDB" id="A0A2K8SGR4"/>
<feature type="region of interest" description="Disordered" evidence="1">
    <location>
        <begin position="1"/>
        <end position="37"/>
    </location>
</feature>
<dbReference type="KEGG" id="nfl:COO91_00457"/>
<organism evidence="2 3">
    <name type="scientific">Nostoc flagelliforme CCNUN1</name>
    <dbReference type="NCBI Taxonomy" id="2038116"/>
    <lineage>
        <taxon>Bacteria</taxon>
        <taxon>Bacillati</taxon>
        <taxon>Cyanobacteriota</taxon>
        <taxon>Cyanophyceae</taxon>
        <taxon>Nostocales</taxon>
        <taxon>Nostocaceae</taxon>
        <taxon>Nostoc</taxon>
    </lineage>
</organism>